<dbReference type="SUPFAM" id="SSF52540">
    <property type="entry name" value="P-loop containing nucleoside triphosphate hydrolases"/>
    <property type="match status" value="1"/>
</dbReference>
<evidence type="ECO:0000313" key="11">
    <source>
        <dbReference type="EMBL" id="MBO1902806.1"/>
    </source>
</evidence>
<proteinExistence type="predicted"/>
<evidence type="ECO:0000256" key="5">
    <source>
        <dbReference type="ARBA" id="ARBA00022741"/>
    </source>
</evidence>
<dbReference type="Pfam" id="PF02653">
    <property type="entry name" value="BPD_transp_2"/>
    <property type="match status" value="1"/>
</dbReference>
<dbReference type="AlphaFoldDB" id="A0A939MLK6"/>
<evidence type="ECO:0000256" key="6">
    <source>
        <dbReference type="ARBA" id="ARBA00022840"/>
    </source>
</evidence>
<evidence type="ECO:0000256" key="1">
    <source>
        <dbReference type="ARBA" id="ARBA00004651"/>
    </source>
</evidence>
<sequence>MPLDKTERPVRRAQARRASGAVALLAALVLLGGFLPLYWVYLLATAAISALVARSIGLVTNRVGIITLCQMSFAAIGGWVVSWLALAWPGAHFPVLVLLGGLAAGPVGLVIGAVTTRIRGAELAVVTLGFAAALDLVLRQWGFPGVGTGTPVLPSAPFSDPRWFFALAWTLLILLHLCLTALSRTRLGSGWSVLRASERSAAALGVRVVAAKSAAFGAGALVAGVAGGLLAGQYGLLTTAVFTPLSSMVHLATAVLCGASVLGGAVLAGLFTVLVPEALRRLGLPLDLGNIIFALGAFDVLRRGNGGIWEQLSAGLQDRAFRDVRAVCQPTARSRGVEGASECGAVARPPSRPPALQARGLGVRLGGHRVLDSVEVVVASGEVHALIGPNGAGKSTFIDAVTGFLPAYEGTIRVGGAPIDPLSASARALGGVRRTFQQSRVNGSSTVDEYLRLAAGSRSPSSIPLVRELFGLPEGRLPIRLMDAGSRRILEVAGALAARPRLLLLDEPAAGLDDAVSRELAAVLRGIPAEFDCAVLVIEHDMEFVRAAASRTTVLDEGRIVGSGPTSEILRDPRVIAAYLGKGGGA</sequence>
<reference evidence="11" key="1">
    <citation type="submission" date="2021-03" db="EMBL/GenBank/DDBJ databases">
        <title>Leucobacter chromiisoli sp. nov., isolated from chromium-containing soil of chemical plant.</title>
        <authorList>
            <person name="Xu Z."/>
        </authorList>
    </citation>
    <scope>NUCLEOTIDE SEQUENCE</scope>
    <source>
        <strain evidence="11">S27</strain>
    </source>
</reference>
<dbReference type="CDD" id="cd06581">
    <property type="entry name" value="TM_PBP1_LivM_like"/>
    <property type="match status" value="1"/>
</dbReference>
<name>A0A939MLK6_9MICO</name>
<dbReference type="RefSeq" id="WP_208098565.1">
    <property type="nucleotide sequence ID" value="NZ_JAGDYM010000014.1"/>
</dbReference>
<accession>A0A939MLK6</accession>
<keyword evidence="7 9" id="KW-1133">Transmembrane helix</keyword>
<dbReference type="Pfam" id="PF12399">
    <property type="entry name" value="BCA_ABC_TP_C"/>
    <property type="match status" value="1"/>
</dbReference>
<comment type="subcellular location">
    <subcellularLocation>
        <location evidence="1">Cell membrane</location>
        <topology evidence="1">Multi-pass membrane protein</topology>
    </subcellularLocation>
</comment>
<dbReference type="InterPro" id="IPR003593">
    <property type="entry name" value="AAA+_ATPase"/>
</dbReference>
<evidence type="ECO:0000313" key="12">
    <source>
        <dbReference type="Proteomes" id="UP000664382"/>
    </source>
</evidence>
<feature type="transmembrane region" description="Helical" evidence="9">
    <location>
        <begin position="163"/>
        <end position="183"/>
    </location>
</feature>
<evidence type="ECO:0000259" key="10">
    <source>
        <dbReference type="PROSITE" id="PS50893"/>
    </source>
</evidence>
<evidence type="ECO:0000256" key="4">
    <source>
        <dbReference type="ARBA" id="ARBA00022692"/>
    </source>
</evidence>
<protein>
    <submittedName>
        <fullName evidence="11">Branched-chain amino acid ABC transporter ATP-binding protein/permease</fullName>
    </submittedName>
</protein>
<feature type="transmembrane region" description="Helical" evidence="9">
    <location>
        <begin position="20"/>
        <end position="53"/>
    </location>
</feature>
<dbReference type="GO" id="GO:0005524">
    <property type="term" value="F:ATP binding"/>
    <property type="evidence" value="ECO:0007669"/>
    <property type="project" value="UniProtKB-KW"/>
</dbReference>
<dbReference type="InterPro" id="IPR027417">
    <property type="entry name" value="P-loop_NTPase"/>
</dbReference>
<feature type="domain" description="ABC transporter" evidence="10">
    <location>
        <begin position="356"/>
        <end position="582"/>
    </location>
</feature>
<evidence type="ECO:0000256" key="3">
    <source>
        <dbReference type="ARBA" id="ARBA00022475"/>
    </source>
</evidence>
<evidence type="ECO:0000256" key="8">
    <source>
        <dbReference type="ARBA" id="ARBA00023136"/>
    </source>
</evidence>
<dbReference type="InterPro" id="IPR043428">
    <property type="entry name" value="LivM-like"/>
</dbReference>
<dbReference type="EMBL" id="JAGDYM010000014">
    <property type="protein sequence ID" value="MBO1902806.1"/>
    <property type="molecule type" value="Genomic_DNA"/>
</dbReference>
<keyword evidence="6 11" id="KW-0067">ATP-binding</keyword>
<dbReference type="GO" id="GO:0005886">
    <property type="term" value="C:plasma membrane"/>
    <property type="evidence" value="ECO:0007669"/>
    <property type="project" value="UniProtKB-SubCell"/>
</dbReference>
<feature type="transmembrane region" description="Helical" evidence="9">
    <location>
        <begin position="123"/>
        <end position="143"/>
    </location>
</feature>
<keyword evidence="5" id="KW-0547">Nucleotide-binding</keyword>
<keyword evidence="2" id="KW-0813">Transport</keyword>
<dbReference type="InterPro" id="IPR003439">
    <property type="entry name" value="ABC_transporter-like_ATP-bd"/>
</dbReference>
<comment type="caution">
    <text evidence="11">The sequence shown here is derived from an EMBL/GenBank/DDBJ whole genome shotgun (WGS) entry which is preliminary data.</text>
</comment>
<dbReference type="PROSITE" id="PS50893">
    <property type="entry name" value="ABC_TRANSPORTER_2"/>
    <property type="match status" value="1"/>
</dbReference>
<dbReference type="SMART" id="SM00382">
    <property type="entry name" value="AAA"/>
    <property type="match status" value="1"/>
</dbReference>
<organism evidence="11 12">
    <name type="scientific">Leucobacter weissii</name>
    <dbReference type="NCBI Taxonomy" id="1983706"/>
    <lineage>
        <taxon>Bacteria</taxon>
        <taxon>Bacillati</taxon>
        <taxon>Actinomycetota</taxon>
        <taxon>Actinomycetes</taxon>
        <taxon>Micrococcales</taxon>
        <taxon>Microbacteriaceae</taxon>
        <taxon>Leucobacter</taxon>
    </lineage>
</organism>
<dbReference type="InterPro" id="IPR051120">
    <property type="entry name" value="ABC_AA/LPS_Transport"/>
</dbReference>
<keyword evidence="8 9" id="KW-0472">Membrane</keyword>
<gene>
    <name evidence="11" type="ORF">J4H92_12705</name>
</gene>
<feature type="transmembrane region" description="Helical" evidence="9">
    <location>
        <begin position="251"/>
        <end position="275"/>
    </location>
</feature>
<evidence type="ECO:0000256" key="7">
    <source>
        <dbReference type="ARBA" id="ARBA00022989"/>
    </source>
</evidence>
<evidence type="ECO:0000256" key="9">
    <source>
        <dbReference type="SAM" id="Phobius"/>
    </source>
</evidence>
<dbReference type="Pfam" id="PF00005">
    <property type="entry name" value="ABC_tran"/>
    <property type="match status" value="1"/>
</dbReference>
<dbReference type="InterPro" id="IPR032823">
    <property type="entry name" value="BCA_ABC_TP_C"/>
</dbReference>
<feature type="transmembrane region" description="Helical" evidence="9">
    <location>
        <begin position="91"/>
        <end position="111"/>
    </location>
</feature>
<dbReference type="InterPro" id="IPR001851">
    <property type="entry name" value="ABC_transp_permease"/>
</dbReference>
<dbReference type="Proteomes" id="UP000664382">
    <property type="component" value="Unassembled WGS sequence"/>
</dbReference>
<keyword evidence="4 9" id="KW-0812">Transmembrane</keyword>
<dbReference type="Gene3D" id="3.40.50.300">
    <property type="entry name" value="P-loop containing nucleotide triphosphate hydrolases"/>
    <property type="match status" value="1"/>
</dbReference>
<keyword evidence="12" id="KW-1185">Reference proteome</keyword>
<dbReference type="PANTHER" id="PTHR45772:SF1">
    <property type="entry name" value="ABC TRANSPORTER ATP-BINDING PROTEIN"/>
    <property type="match status" value="1"/>
</dbReference>
<dbReference type="GO" id="GO:0016887">
    <property type="term" value="F:ATP hydrolysis activity"/>
    <property type="evidence" value="ECO:0007669"/>
    <property type="project" value="InterPro"/>
</dbReference>
<dbReference type="PANTHER" id="PTHR45772">
    <property type="entry name" value="CONSERVED COMPONENT OF ABC TRANSPORTER FOR NATURAL AMINO ACIDS-RELATED"/>
    <property type="match status" value="1"/>
</dbReference>
<dbReference type="GO" id="GO:0015658">
    <property type="term" value="F:branched-chain amino acid transmembrane transporter activity"/>
    <property type="evidence" value="ECO:0007669"/>
    <property type="project" value="InterPro"/>
</dbReference>
<feature type="transmembrane region" description="Helical" evidence="9">
    <location>
        <begin position="204"/>
        <end position="231"/>
    </location>
</feature>
<keyword evidence="3" id="KW-1003">Cell membrane</keyword>
<evidence type="ECO:0000256" key="2">
    <source>
        <dbReference type="ARBA" id="ARBA00022448"/>
    </source>
</evidence>
<feature type="transmembrane region" description="Helical" evidence="9">
    <location>
        <begin position="65"/>
        <end position="85"/>
    </location>
</feature>